<dbReference type="EMBL" id="BARS01027287">
    <property type="protein sequence ID" value="GAG10248.1"/>
    <property type="molecule type" value="Genomic_DNA"/>
</dbReference>
<feature type="non-terminal residue" evidence="1">
    <location>
        <position position="1"/>
    </location>
</feature>
<proteinExistence type="predicted"/>
<organism evidence="1">
    <name type="scientific">marine sediment metagenome</name>
    <dbReference type="NCBI Taxonomy" id="412755"/>
    <lineage>
        <taxon>unclassified sequences</taxon>
        <taxon>metagenomes</taxon>
        <taxon>ecological metagenomes</taxon>
    </lineage>
</organism>
<comment type="caution">
    <text evidence="1">The sequence shown here is derived from an EMBL/GenBank/DDBJ whole genome shotgun (WGS) entry which is preliminary data.</text>
</comment>
<evidence type="ECO:0000313" key="1">
    <source>
        <dbReference type="EMBL" id="GAG10248.1"/>
    </source>
</evidence>
<accession>X0VCM5</accession>
<name>X0VCM5_9ZZZZ</name>
<dbReference type="AlphaFoldDB" id="X0VCM5"/>
<protein>
    <submittedName>
        <fullName evidence="1">Uncharacterized protein</fullName>
    </submittedName>
</protein>
<reference evidence="1" key="1">
    <citation type="journal article" date="2014" name="Front. Microbiol.">
        <title>High frequency of phylogenetically diverse reductive dehalogenase-homologous genes in deep subseafloor sedimentary metagenomes.</title>
        <authorList>
            <person name="Kawai M."/>
            <person name="Futagami T."/>
            <person name="Toyoda A."/>
            <person name="Takaki Y."/>
            <person name="Nishi S."/>
            <person name="Hori S."/>
            <person name="Arai W."/>
            <person name="Tsubouchi T."/>
            <person name="Morono Y."/>
            <person name="Uchiyama I."/>
            <person name="Ito T."/>
            <person name="Fujiyama A."/>
            <person name="Inagaki F."/>
            <person name="Takami H."/>
        </authorList>
    </citation>
    <scope>NUCLEOTIDE SEQUENCE</scope>
    <source>
        <strain evidence="1">Expedition CK06-06</strain>
    </source>
</reference>
<sequence>AGDIYLEGNNIINGSSFSFTQGVISISVKVPTILSSGALTLDPGSGIVIMRGASDGLSWDFDTTPGTVTVTGIDGTTEIDFGAINVHHAPHDVGEMWIDTSTDVGTLIQNNWYEVNGFLDGDLLDTTHSDGDLTIDEAGYYGCHYSFSAIAGGVNKTFEFTLSVDDVPIEKCQQDKKFANQDLDSLGGHCILELATGQVVKLEFRNTTDGTDIAVTRANVHVHKMH</sequence>
<gene>
    <name evidence="1" type="ORF">S01H1_42877</name>
</gene>